<name>A0A9D4F608_DREPO</name>
<feature type="transmembrane region" description="Helical" evidence="1">
    <location>
        <begin position="242"/>
        <end position="263"/>
    </location>
</feature>
<gene>
    <name evidence="2" type="ORF">DPMN_146074</name>
</gene>
<dbReference type="AlphaFoldDB" id="A0A9D4F608"/>
<reference evidence="2" key="2">
    <citation type="submission" date="2020-11" db="EMBL/GenBank/DDBJ databases">
        <authorList>
            <person name="McCartney M.A."/>
            <person name="Auch B."/>
            <person name="Kono T."/>
            <person name="Mallez S."/>
            <person name="Becker A."/>
            <person name="Gohl D.M."/>
            <person name="Silverstein K.A.T."/>
            <person name="Koren S."/>
            <person name="Bechman K.B."/>
            <person name="Herman A."/>
            <person name="Abrahante J.E."/>
            <person name="Garbe J."/>
        </authorList>
    </citation>
    <scope>NUCLEOTIDE SEQUENCE</scope>
    <source>
        <strain evidence="2">Duluth1</strain>
        <tissue evidence="2">Whole animal</tissue>
    </source>
</reference>
<feature type="transmembrane region" description="Helical" evidence="1">
    <location>
        <begin position="269"/>
        <end position="291"/>
    </location>
</feature>
<feature type="transmembrane region" description="Helical" evidence="1">
    <location>
        <begin position="125"/>
        <end position="146"/>
    </location>
</feature>
<protein>
    <submittedName>
        <fullName evidence="2">Uncharacterized protein</fullName>
    </submittedName>
</protein>
<keyword evidence="3" id="KW-1185">Reference proteome</keyword>
<keyword evidence="1" id="KW-1133">Transmembrane helix</keyword>
<evidence type="ECO:0000313" key="3">
    <source>
        <dbReference type="Proteomes" id="UP000828390"/>
    </source>
</evidence>
<reference evidence="2" key="1">
    <citation type="journal article" date="2019" name="bioRxiv">
        <title>The Genome of the Zebra Mussel, Dreissena polymorpha: A Resource for Invasive Species Research.</title>
        <authorList>
            <person name="McCartney M.A."/>
            <person name="Auch B."/>
            <person name="Kono T."/>
            <person name="Mallez S."/>
            <person name="Zhang Y."/>
            <person name="Obille A."/>
            <person name="Becker A."/>
            <person name="Abrahante J.E."/>
            <person name="Garbe J."/>
            <person name="Badalamenti J.P."/>
            <person name="Herman A."/>
            <person name="Mangelson H."/>
            <person name="Liachko I."/>
            <person name="Sullivan S."/>
            <person name="Sone E.D."/>
            <person name="Koren S."/>
            <person name="Silverstein K.A.T."/>
            <person name="Beckman K.B."/>
            <person name="Gohl D.M."/>
        </authorList>
    </citation>
    <scope>NUCLEOTIDE SEQUENCE</scope>
    <source>
        <strain evidence="2">Duluth1</strain>
        <tissue evidence="2">Whole animal</tissue>
    </source>
</reference>
<feature type="transmembrane region" description="Helical" evidence="1">
    <location>
        <begin position="303"/>
        <end position="320"/>
    </location>
</feature>
<dbReference type="Proteomes" id="UP000828390">
    <property type="component" value="Unassembled WGS sequence"/>
</dbReference>
<dbReference type="EMBL" id="JAIWYP010000007">
    <property type="protein sequence ID" value="KAH3792578.1"/>
    <property type="molecule type" value="Genomic_DNA"/>
</dbReference>
<sequence length="327" mass="35744">MGMPFCRNISRISIVSFGRASSRMPIGRLLTHRLLEGLLFKSNSRIVASPIGRASRRMSISRANSRIVVKSKCLFVKLVVSSHRLFEGLVVVVPTVPIGRARSLPILRVSRLVVASPIGRNSRRMPIKLVVAYCLLEVIVVVLPTGRSRSRMPIGRDTSRIDMPICRAISRRPIGRDSRILVVLHIGSSRLVLQLPICRATPIGRAMPTGSRATSRMPIGSSIVVPIRIGKARMPIVRTSMLIGRVCCLPIGRAILIGCSMPIGSDSGLVVVFLLVVLIICLLVWLCLLTIGIDSSRMPIGRAIRLACLLIGLVVVTNQYDEGWRTG</sequence>
<proteinExistence type="predicted"/>
<evidence type="ECO:0000313" key="2">
    <source>
        <dbReference type="EMBL" id="KAH3792578.1"/>
    </source>
</evidence>
<accession>A0A9D4F608</accession>
<comment type="caution">
    <text evidence="2">The sequence shown here is derived from an EMBL/GenBank/DDBJ whole genome shotgun (WGS) entry which is preliminary data.</text>
</comment>
<keyword evidence="1" id="KW-0812">Transmembrane</keyword>
<evidence type="ECO:0000256" key="1">
    <source>
        <dbReference type="SAM" id="Phobius"/>
    </source>
</evidence>
<keyword evidence="1" id="KW-0472">Membrane</keyword>
<organism evidence="2 3">
    <name type="scientific">Dreissena polymorpha</name>
    <name type="common">Zebra mussel</name>
    <name type="synonym">Mytilus polymorpha</name>
    <dbReference type="NCBI Taxonomy" id="45954"/>
    <lineage>
        <taxon>Eukaryota</taxon>
        <taxon>Metazoa</taxon>
        <taxon>Spiralia</taxon>
        <taxon>Lophotrochozoa</taxon>
        <taxon>Mollusca</taxon>
        <taxon>Bivalvia</taxon>
        <taxon>Autobranchia</taxon>
        <taxon>Heteroconchia</taxon>
        <taxon>Euheterodonta</taxon>
        <taxon>Imparidentia</taxon>
        <taxon>Neoheterodontei</taxon>
        <taxon>Myida</taxon>
        <taxon>Dreissenoidea</taxon>
        <taxon>Dreissenidae</taxon>
        <taxon>Dreissena</taxon>
    </lineage>
</organism>